<proteinExistence type="predicted"/>
<feature type="region of interest" description="Disordered" evidence="2">
    <location>
        <begin position="1"/>
        <end position="28"/>
    </location>
</feature>
<evidence type="ECO:0000256" key="2">
    <source>
        <dbReference type="SAM" id="MobiDB-lite"/>
    </source>
</evidence>
<reference evidence="3 4" key="1">
    <citation type="submission" date="2018-08" db="EMBL/GenBank/DDBJ databases">
        <title>The metabolism and importance of syntrophic acetate oxidation coupled to methane or sulfide production in haloalkaline environments.</title>
        <authorList>
            <person name="Timmers P.H.A."/>
            <person name="Vavourakis C.D."/>
            <person name="Sorokin D.Y."/>
            <person name="Sinninghe Damste J.S."/>
            <person name="Muyzer G."/>
            <person name="Stams A.J.M."/>
            <person name="Plugge C.M."/>
        </authorList>
    </citation>
    <scope>NUCLEOTIDE SEQUENCE [LARGE SCALE GENOMIC DNA]</scope>
    <source>
        <strain evidence="3">MSAO_Arc3</strain>
    </source>
</reference>
<comment type="caution">
    <text evidence="3">The sequence shown here is derived from an EMBL/GenBank/DDBJ whole genome shotgun (WGS) entry which is preliminary data.</text>
</comment>
<evidence type="ECO:0000313" key="4">
    <source>
        <dbReference type="Proteomes" id="UP000284763"/>
    </source>
</evidence>
<feature type="non-terminal residue" evidence="3">
    <location>
        <position position="58"/>
    </location>
</feature>
<feature type="compositionally biased region" description="Low complexity" evidence="2">
    <location>
        <begin position="1"/>
        <end position="17"/>
    </location>
</feature>
<dbReference type="EMBL" id="QZAB01000370">
    <property type="protein sequence ID" value="RQD84141.1"/>
    <property type="molecule type" value="Genomic_DNA"/>
</dbReference>
<dbReference type="AlphaFoldDB" id="A0A3R8CBS6"/>
<feature type="coiled-coil region" evidence="1">
    <location>
        <begin position="31"/>
        <end position="58"/>
    </location>
</feature>
<sequence>MSDASSESPVDSSSNIENENKNEDGPCTKNIKMLENEVESLKVQNESMKAKLLDANMR</sequence>
<evidence type="ECO:0000313" key="3">
    <source>
        <dbReference type="EMBL" id="RQD84141.1"/>
    </source>
</evidence>
<accession>A0A3R8CBS6</accession>
<organism evidence="3 4">
    <name type="scientific">Methanosalsum natronophilum</name>
    <dbReference type="NCBI Taxonomy" id="768733"/>
    <lineage>
        <taxon>Archaea</taxon>
        <taxon>Methanobacteriati</taxon>
        <taxon>Methanobacteriota</taxon>
        <taxon>Stenosarchaea group</taxon>
        <taxon>Methanomicrobia</taxon>
        <taxon>Methanosarcinales</taxon>
        <taxon>Methanosarcinaceae</taxon>
        <taxon>Methanosalsum</taxon>
    </lineage>
</organism>
<dbReference type="Proteomes" id="UP000284763">
    <property type="component" value="Unassembled WGS sequence"/>
</dbReference>
<keyword evidence="1" id="KW-0175">Coiled coil</keyword>
<evidence type="ECO:0000256" key="1">
    <source>
        <dbReference type="SAM" id="Coils"/>
    </source>
</evidence>
<name>A0A3R8CBS6_9EURY</name>
<gene>
    <name evidence="3" type="ORF">D5R95_05875</name>
</gene>
<protein>
    <submittedName>
        <fullName evidence="3">Peptidase</fullName>
    </submittedName>
</protein>